<protein>
    <submittedName>
        <fullName evidence="1">Uncharacterized protein</fullName>
    </submittedName>
</protein>
<evidence type="ECO:0000313" key="2">
    <source>
        <dbReference type="Proteomes" id="UP000466794"/>
    </source>
</evidence>
<proteinExistence type="predicted"/>
<organism evidence="1 2">
    <name type="scientific">Nocardia terrae</name>
    <dbReference type="NCBI Taxonomy" id="2675851"/>
    <lineage>
        <taxon>Bacteria</taxon>
        <taxon>Bacillati</taxon>
        <taxon>Actinomycetota</taxon>
        <taxon>Actinomycetes</taxon>
        <taxon>Mycobacteriales</taxon>
        <taxon>Nocardiaceae</taxon>
        <taxon>Nocardia</taxon>
    </lineage>
</organism>
<evidence type="ECO:0000313" key="1">
    <source>
        <dbReference type="EMBL" id="MVU80231.1"/>
    </source>
</evidence>
<keyword evidence="2" id="KW-1185">Reference proteome</keyword>
<dbReference type="RefSeq" id="WP_157389735.1">
    <property type="nucleotide sequence ID" value="NZ_WRPP01000004.1"/>
</dbReference>
<gene>
    <name evidence="1" type="ORF">GPX89_23665</name>
</gene>
<name>A0A7K1V128_9NOCA</name>
<accession>A0A7K1V128</accession>
<comment type="caution">
    <text evidence="1">The sequence shown here is derived from an EMBL/GenBank/DDBJ whole genome shotgun (WGS) entry which is preliminary data.</text>
</comment>
<dbReference type="AlphaFoldDB" id="A0A7K1V128"/>
<dbReference type="EMBL" id="WRPP01000004">
    <property type="protein sequence ID" value="MVU80231.1"/>
    <property type="molecule type" value="Genomic_DNA"/>
</dbReference>
<reference evidence="1 2" key="1">
    <citation type="submission" date="2019-12" db="EMBL/GenBank/DDBJ databases">
        <title>Nocardia sp. nov. ET3-3 isolated from soil.</title>
        <authorList>
            <person name="Kanchanasin P."/>
            <person name="Tanasupawat S."/>
            <person name="Yuki M."/>
            <person name="Kudo T."/>
        </authorList>
    </citation>
    <scope>NUCLEOTIDE SEQUENCE [LARGE SCALE GENOMIC DNA]</scope>
    <source>
        <strain evidence="1 2">ET3-3</strain>
    </source>
</reference>
<sequence length="118" mass="13144">MLWLGLYAGSGVLLSHWFGMPAMVAFAVGALGQGLGTRAVRRRNQLTADRVSVDLGHGPGIRSYIDKRAPDDWLSPPMVWSLSPAMRVLAFLCRIIDPDPRPGERLLAIDRRLHLRWS</sequence>
<dbReference type="Proteomes" id="UP000466794">
    <property type="component" value="Unassembled WGS sequence"/>
</dbReference>